<organism evidence="1 2">
    <name type="scientific">Holotrichia oblita</name>
    <name type="common">Chafer beetle</name>
    <dbReference type="NCBI Taxonomy" id="644536"/>
    <lineage>
        <taxon>Eukaryota</taxon>
        <taxon>Metazoa</taxon>
        <taxon>Ecdysozoa</taxon>
        <taxon>Arthropoda</taxon>
        <taxon>Hexapoda</taxon>
        <taxon>Insecta</taxon>
        <taxon>Pterygota</taxon>
        <taxon>Neoptera</taxon>
        <taxon>Endopterygota</taxon>
        <taxon>Coleoptera</taxon>
        <taxon>Polyphaga</taxon>
        <taxon>Scarabaeiformia</taxon>
        <taxon>Scarabaeidae</taxon>
        <taxon>Melolonthinae</taxon>
        <taxon>Holotrichia</taxon>
    </lineage>
</organism>
<dbReference type="EMBL" id="CM043017">
    <property type="protein sequence ID" value="KAI4464987.1"/>
    <property type="molecule type" value="Genomic_DNA"/>
</dbReference>
<dbReference type="Proteomes" id="UP001056778">
    <property type="component" value="Chromosome 3"/>
</dbReference>
<evidence type="ECO:0000313" key="2">
    <source>
        <dbReference type="Proteomes" id="UP001056778"/>
    </source>
</evidence>
<sequence>MAQYYQVLSQTEKPASEELREFYPSIIDNSPQSVQYVIRPNEQTYQGSPILISSDQLMVVDAQPQQLIVDQSQVTFQNQQYILQESNIDIREGQAQQRIYYMDDTSSQQVESVQPEQVPQTIVLNHQLPGTQVLASLNSNTTPKIVMSLQRPTQINPLPQPLKQIFEYSEKVMEDQVLVPLLITQASQQFLSIIEQTALELSDSSDDETQIISILNTLTQSTYPREREVPRCENYYERTVPRYLPSEFQSHFRMTPDAFNALSGYVIPRLRLFPHQGRPLANPEKKLLAVVWLLATPDSYRSVGEKFDLGKGSISDVFMRVIKILTDLAAIVIKGPSQENCAIIMDKFAAFGGMTHVIGAIDGTYVPIKAPKENSHVYVTRKHNYAMTLQAIAEPSLKFTDAFCAYPGSEQPIPQRQIVATHPRLPAAIQANRTAVTAQKPGINQNVSRVATPLKGRKSLTEAAILHYPTHRQEEMGEDKNLLRYKSLPEKKATVNTNQIQQPTSHLPSLEYESTPQSQQTRQPKKKANRTSTPRSNNRTSAKNARASATYNNVMAETQPALQPRNTTPRPCRPINRNVTPQVTPPSRPVHQPQPTMPSPQQASNAQYVIQPHSQHTHQQPVALPSYVPSNQIKKIIESTPLTEEYTDSIRMLVLLSSGEQRLITFTLPKEQCTIQEILEQVGVSIDPETKIECNETNMNGINYIVTVTMPQYLSREQSVEENMEVEDTSFQSSTSSIPKQPSPIPEEPPKPPTPEPPKEQPKYIHGMLAVCTNCGYLSEDFNKCLRCKRKLPEDVKSIAAGDQSVTKKNDNKSCPPQEKPKPSPTVAPKTNGTAKSNATPTSRKKAKPKAMDQEPIILTLSSDEEEDSNRPQNVTLKIMESQLLPEIKKEPSITDIQKCDKESACDKNFLKEDKPQALSMAINCRTIRIGSYRFVPSEDIVVNSNEVAIKVPLPNDPKDIRTITIEKTKIVKVLANFQKMLPVIFYYVTSSCSNQIREQLNMTAGSEYYFDPLSGEEAFRRITILPEHVGDDTKVLFKQIYGKPLNIIDELTSKEVNNILLKSCPKEITKAIGITSCFTEIRHLLSYPPGSGGLPINTEDYMCLAQDQFLNDVIIDFYLKYLVLNMSEEKKEKVHVFSTFFYKRLTTKPVKGSRRAHPLEADTSLTPGQKRHARVKNWTKNVNLFEKDFIIVPINESCHWFLAIICFPGMEGCYTFDGKPVKLESKQRKKKSNVLANVTITQVKIEKSETLPCEDGEVSDKDEAEGDDSELESEEDIEEVNPNNTPIKQPCVLIFDSLAGASRSRVVATLRDYLTCEYKAKLNKDKLFNKDTIKCACPKVPQQTNFTDCGLYLLQYVESFFSDPIKNYRLPIHQLKNWFDEITVTKKREDISKLIKELMTKYNKDLRKLLPRVDEDEDEFDEEDEEEMLEDEEQQAALLQHNTSDEALRDSETGENEGVAGVEEDSYDNSIKPSQESISHNESFDEQTIALIKPDVSEVKKTTDRETLSYLKAKRIIRHKNNDSPDTKKFKSQDI</sequence>
<protein>
    <submittedName>
        <fullName evidence="1">Sentrin-specific protease</fullName>
    </submittedName>
</protein>
<proteinExistence type="predicted"/>
<keyword evidence="2" id="KW-1185">Reference proteome</keyword>
<name>A0ACB9TE02_HOLOL</name>
<comment type="caution">
    <text evidence="1">The sequence shown here is derived from an EMBL/GenBank/DDBJ whole genome shotgun (WGS) entry which is preliminary data.</text>
</comment>
<keyword evidence="1" id="KW-0645">Protease</keyword>
<gene>
    <name evidence="1" type="ORF">MML48_3g00013679</name>
</gene>
<keyword evidence="1" id="KW-0378">Hydrolase</keyword>
<evidence type="ECO:0000313" key="1">
    <source>
        <dbReference type="EMBL" id="KAI4464987.1"/>
    </source>
</evidence>
<accession>A0ACB9TE02</accession>
<reference evidence="1" key="1">
    <citation type="submission" date="2022-04" db="EMBL/GenBank/DDBJ databases">
        <title>Chromosome-scale genome assembly of Holotrichia oblita Faldermann.</title>
        <authorList>
            <person name="Rongchong L."/>
        </authorList>
    </citation>
    <scope>NUCLEOTIDE SEQUENCE</scope>
    <source>
        <strain evidence="1">81SQS9</strain>
    </source>
</reference>